<evidence type="ECO:0000256" key="1">
    <source>
        <dbReference type="RuleBase" id="RU003494"/>
    </source>
</evidence>
<dbReference type="InterPro" id="IPR004045">
    <property type="entry name" value="Glutathione_S-Trfase_N"/>
</dbReference>
<dbReference type="InterPro" id="IPR004046">
    <property type="entry name" value="GST_C"/>
</dbReference>
<dbReference type="EMBL" id="JALHLG010000035">
    <property type="protein sequence ID" value="MCJ2188440.1"/>
    <property type="molecule type" value="Genomic_DNA"/>
</dbReference>
<dbReference type="PROSITE" id="PS50404">
    <property type="entry name" value="GST_NTER"/>
    <property type="match status" value="1"/>
</dbReference>
<dbReference type="PANTHER" id="PTHR44051:SF19">
    <property type="entry name" value="DISULFIDE-BOND OXIDOREDUCTASE YFCG"/>
    <property type="match status" value="1"/>
</dbReference>
<dbReference type="RefSeq" id="WP_243923137.1">
    <property type="nucleotide sequence ID" value="NZ_JALHLG010000035.1"/>
</dbReference>
<dbReference type="CDD" id="cd03048">
    <property type="entry name" value="GST_N_Ure2p_like"/>
    <property type="match status" value="1"/>
</dbReference>
<comment type="similarity">
    <text evidence="1">Belongs to the GST superfamily.</text>
</comment>
<dbReference type="InterPro" id="IPR010987">
    <property type="entry name" value="Glutathione-S-Trfase_C-like"/>
</dbReference>
<evidence type="ECO:0000259" key="2">
    <source>
        <dbReference type="PROSITE" id="PS50404"/>
    </source>
</evidence>
<dbReference type="SUPFAM" id="SSF52833">
    <property type="entry name" value="Thioredoxin-like"/>
    <property type="match status" value="1"/>
</dbReference>
<feature type="domain" description="GST N-terminal" evidence="2">
    <location>
        <begin position="1"/>
        <end position="87"/>
    </location>
</feature>
<dbReference type="SFLD" id="SFLDG00358">
    <property type="entry name" value="Main_(cytGST)"/>
    <property type="match status" value="1"/>
</dbReference>
<dbReference type="Pfam" id="PF00043">
    <property type="entry name" value="GST_C"/>
    <property type="match status" value="1"/>
</dbReference>
<dbReference type="Gene3D" id="1.20.1050.10">
    <property type="match status" value="1"/>
</dbReference>
<dbReference type="SFLD" id="SFLDS00019">
    <property type="entry name" value="Glutathione_Transferase_(cytos"/>
    <property type="match status" value="1"/>
</dbReference>
<dbReference type="SUPFAM" id="SSF47616">
    <property type="entry name" value="GST C-terminal domain-like"/>
    <property type="match status" value="1"/>
</dbReference>
<accession>A0ABT0BTP9</accession>
<dbReference type="SFLD" id="SFLDG01151">
    <property type="entry name" value="Main.2:_Nu-like"/>
    <property type="match status" value="1"/>
</dbReference>
<gene>
    <name evidence="4" type="ORF">MTR66_16660</name>
</gene>
<dbReference type="PROSITE" id="PS50405">
    <property type="entry name" value="GST_CTER"/>
    <property type="match status" value="1"/>
</dbReference>
<reference evidence="4 5" key="1">
    <citation type="submission" date="2022-04" db="EMBL/GenBank/DDBJ databases">
        <title>Identification of a novel bacterium isolated from mangrove sediments.</title>
        <authorList>
            <person name="Pan X."/>
        </authorList>
    </citation>
    <scope>NUCLEOTIDE SEQUENCE [LARGE SCALE GENOMIC DNA]</scope>
    <source>
        <strain evidence="4 5">B2638</strain>
    </source>
</reference>
<protein>
    <submittedName>
        <fullName evidence="4">Glutathione S-transferase N-terminal domain-containing protein</fullName>
    </submittedName>
</protein>
<dbReference type="CDD" id="cd03178">
    <property type="entry name" value="GST_C_Ure2p_like"/>
    <property type="match status" value="1"/>
</dbReference>
<dbReference type="InterPro" id="IPR036282">
    <property type="entry name" value="Glutathione-S-Trfase_C_sf"/>
</dbReference>
<dbReference type="InterPro" id="IPR036249">
    <property type="entry name" value="Thioredoxin-like_sf"/>
</dbReference>
<proteinExistence type="inferred from homology"/>
<dbReference type="Pfam" id="PF02798">
    <property type="entry name" value="GST_N"/>
    <property type="match status" value="1"/>
</dbReference>
<dbReference type="InterPro" id="IPR040079">
    <property type="entry name" value="Glutathione_S-Trfase"/>
</dbReference>
<keyword evidence="5" id="KW-1185">Reference proteome</keyword>
<dbReference type="PANTHER" id="PTHR44051">
    <property type="entry name" value="GLUTATHIONE S-TRANSFERASE-RELATED"/>
    <property type="match status" value="1"/>
</dbReference>
<evidence type="ECO:0000313" key="4">
    <source>
        <dbReference type="EMBL" id="MCJ2188440.1"/>
    </source>
</evidence>
<dbReference type="Proteomes" id="UP001202281">
    <property type="component" value="Unassembled WGS sequence"/>
</dbReference>
<organism evidence="4 5">
    <name type="scientific">Novosphingobium beihaiensis</name>
    <dbReference type="NCBI Taxonomy" id="2930389"/>
    <lineage>
        <taxon>Bacteria</taxon>
        <taxon>Pseudomonadati</taxon>
        <taxon>Pseudomonadota</taxon>
        <taxon>Alphaproteobacteria</taxon>
        <taxon>Sphingomonadales</taxon>
        <taxon>Sphingomonadaceae</taxon>
        <taxon>Novosphingobium</taxon>
    </lineage>
</organism>
<name>A0ABT0BTP9_9SPHN</name>
<comment type="caution">
    <text evidence="4">The sequence shown here is derived from an EMBL/GenBank/DDBJ whole genome shotgun (WGS) entry which is preliminary data.</text>
</comment>
<sequence length="242" mass="27530">MIDFYFAQTPNAAKILIALKELDLPYKVIRYDLYQGEHLNADFRKINPNLKIPAIVDTAPLDGGEPLPVFETGAILTYLAERCGALIPEDPRGRIAAFQWLAWQISGLGPFMGQAAHFLRYAPPGPHEYSRNRYVNESVRLLHVMDYRLKRVPYLAGEEYSIADIACFPVIHYFGQYFEFDFLSLAAVRRWYETLLARPGVKAAIDSPEMDPGRYYDTAPVLTEDEWSNVFGERMLQASAAD</sequence>
<evidence type="ECO:0000313" key="5">
    <source>
        <dbReference type="Proteomes" id="UP001202281"/>
    </source>
</evidence>
<evidence type="ECO:0000259" key="3">
    <source>
        <dbReference type="PROSITE" id="PS50405"/>
    </source>
</evidence>
<feature type="domain" description="GST C-terminal" evidence="3">
    <location>
        <begin position="90"/>
        <end position="214"/>
    </location>
</feature>
<dbReference type="Gene3D" id="3.40.30.10">
    <property type="entry name" value="Glutaredoxin"/>
    <property type="match status" value="1"/>
</dbReference>